<protein>
    <submittedName>
        <fullName evidence="1">Uncharacterized protein</fullName>
    </submittedName>
</protein>
<evidence type="ECO:0000313" key="2">
    <source>
        <dbReference type="Proteomes" id="UP000019763"/>
    </source>
</evidence>
<accession>A0A023B0A9</accession>
<name>A0A023B0A9_GRENI</name>
<dbReference type="Proteomes" id="UP000019763">
    <property type="component" value="Unassembled WGS sequence"/>
</dbReference>
<reference evidence="1" key="1">
    <citation type="submission" date="2013-12" db="EMBL/GenBank/DDBJ databases">
        <authorList>
            <person name="Omoto C.K."/>
            <person name="Sibley D."/>
            <person name="Venepally P."/>
            <person name="Hadjithomas M."/>
            <person name="Karamycheva S."/>
            <person name="Brunk B."/>
            <person name="Roos D."/>
            <person name="Caler E."/>
            <person name="Lorenzi H."/>
        </authorList>
    </citation>
    <scope>NUCLEOTIDE SEQUENCE</scope>
</reference>
<dbReference type="GeneID" id="22914981"/>
<dbReference type="RefSeq" id="XP_011132555.1">
    <property type="nucleotide sequence ID" value="XM_011134253.1"/>
</dbReference>
<gene>
    <name evidence="1" type="ORF">GNI_140680</name>
</gene>
<keyword evidence="2" id="KW-1185">Reference proteome</keyword>
<organism evidence="1 2">
    <name type="scientific">Gregarina niphandrodes</name>
    <name type="common">Septate eugregarine</name>
    <dbReference type="NCBI Taxonomy" id="110365"/>
    <lineage>
        <taxon>Eukaryota</taxon>
        <taxon>Sar</taxon>
        <taxon>Alveolata</taxon>
        <taxon>Apicomplexa</taxon>
        <taxon>Conoidasida</taxon>
        <taxon>Gregarinasina</taxon>
        <taxon>Eugregarinorida</taxon>
        <taxon>Gregarinidae</taxon>
        <taxon>Gregarina</taxon>
    </lineage>
</organism>
<sequence length="199" mass="22009">MTSTAYFSKPLVTPSILFMVCSPGLIHRAHDVAGLLEEACAYQIVDTNRAFEQLMEGVEAGTKPSERILIMPAVANDRAGRTVCYNVLCERNIPLHAAGCIAIMDNTFPPTKLFDPLNKAETDNWISTDFMCVIRTEVTLYTHSVSVILTILGRSCRAKRVHCGFVTDIGILTGKCFLHMYHGGDFAPLLIDFTHLQTN</sequence>
<evidence type="ECO:0000313" key="1">
    <source>
        <dbReference type="EMBL" id="EZG45092.1"/>
    </source>
</evidence>
<dbReference type="EMBL" id="AFNH02001041">
    <property type="protein sequence ID" value="EZG45092.1"/>
    <property type="molecule type" value="Genomic_DNA"/>
</dbReference>
<dbReference type="VEuPathDB" id="CryptoDB:GNI_140680"/>
<comment type="caution">
    <text evidence="1">The sequence shown here is derived from an EMBL/GenBank/DDBJ whole genome shotgun (WGS) entry which is preliminary data.</text>
</comment>
<dbReference type="AlphaFoldDB" id="A0A023B0A9"/>
<proteinExistence type="predicted"/>